<dbReference type="STRING" id="319970.RV00_GL002777"/>
<dbReference type="EMBL" id="JXKM01000006">
    <property type="protein sequence ID" value="OJG35592.1"/>
    <property type="molecule type" value="Genomic_DNA"/>
</dbReference>
<reference evidence="2 3" key="1">
    <citation type="submission" date="2014-12" db="EMBL/GenBank/DDBJ databases">
        <title>Draft genome sequences of 29 type strains of Enterococci.</title>
        <authorList>
            <person name="Zhong Z."/>
            <person name="Sun Z."/>
            <person name="Liu W."/>
            <person name="Zhang W."/>
            <person name="Zhang H."/>
        </authorList>
    </citation>
    <scope>NUCLEOTIDE SEQUENCE [LARGE SCALE GENOMIC DNA]</scope>
    <source>
        <strain evidence="2 3">DSM 22802</strain>
    </source>
</reference>
<organism evidence="2 3">
    <name type="scientific">Enterococcus devriesei</name>
    <dbReference type="NCBI Taxonomy" id="319970"/>
    <lineage>
        <taxon>Bacteria</taxon>
        <taxon>Bacillati</taxon>
        <taxon>Bacillota</taxon>
        <taxon>Bacilli</taxon>
        <taxon>Lactobacillales</taxon>
        <taxon>Enterococcaceae</taxon>
        <taxon>Enterococcus</taxon>
    </lineage>
</organism>
<feature type="domain" description="IrrE N-terminal-like" evidence="1">
    <location>
        <begin position="25"/>
        <end position="121"/>
    </location>
</feature>
<protein>
    <recommendedName>
        <fullName evidence="1">IrrE N-terminal-like domain-containing protein</fullName>
    </recommendedName>
</protein>
<keyword evidence="3" id="KW-1185">Reference proteome</keyword>
<dbReference type="InterPro" id="IPR010359">
    <property type="entry name" value="IrrE_HExxH"/>
</dbReference>
<evidence type="ECO:0000259" key="1">
    <source>
        <dbReference type="Pfam" id="PF06114"/>
    </source>
</evidence>
<dbReference type="Proteomes" id="UP000183700">
    <property type="component" value="Unassembled WGS sequence"/>
</dbReference>
<proteinExistence type="predicted"/>
<dbReference type="OrthoDB" id="1707128at2"/>
<gene>
    <name evidence="2" type="ORF">RV00_GL002777</name>
</gene>
<dbReference type="AlphaFoldDB" id="A0A1L8SUP1"/>
<name>A0A1L8SUP1_9ENTE</name>
<dbReference type="Pfam" id="PF06114">
    <property type="entry name" value="Peptidase_M78"/>
    <property type="match status" value="1"/>
</dbReference>
<sequence length="154" mass="17697">MNYVEKLMSQFPQLEYKFEKEMPAKHKGLCVDNIVYLNPNQTNKELSSTLAEEIAHYYTSVGDISDYKTPESRKQERRAKLVAAEMTVHPALLINAYQKGCREYWEVADELGITVGALKEAIELFRQKYGEGFNYEGFNIIFGSSDSIRVVKLQ</sequence>
<accession>A0A1L8SUP1</accession>
<evidence type="ECO:0000313" key="2">
    <source>
        <dbReference type="EMBL" id="OJG35592.1"/>
    </source>
</evidence>
<evidence type="ECO:0000313" key="3">
    <source>
        <dbReference type="Proteomes" id="UP000183700"/>
    </source>
</evidence>
<dbReference type="RefSeq" id="WP_071862554.1">
    <property type="nucleotide sequence ID" value="NZ_JBHLVS010000032.1"/>
</dbReference>
<comment type="caution">
    <text evidence="2">The sequence shown here is derived from an EMBL/GenBank/DDBJ whole genome shotgun (WGS) entry which is preliminary data.</text>
</comment>